<dbReference type="STRING" id="391936.S7S_12935"/>
<dbReference type="KEGG" id="apac:S7S_12935"/>
<dbReference type="PROSITE" id="PS50011">
    <property type="entry name" value="PROTEIN_KINASE_DOM"/>
    <property type="match status" value="1"/>
</dbReference>
<dbReference type="Gene3D" id="1.10.510.10">
    <property type="entry name" value="Transferase(Phosphotransferase) domain 1"/>
    <property type="match status" value="1"/>
</dbReference>
<dbReference type="InterPro" id="IPR011009">
    <property type="entry name" value="Kinase-like_dom_sf"/>
</dbReference>
<dbReference type="EMBL" id="CP004387">
    <property type="protein sequence ID" value="AJD48999.1"/>
    <property type="molecule type" value="Genomic_DNA"/>
</dbReference>
<proteinExistence type="inferred from homology"/>
<keyword evidence="4" id="KW-1185">Reference proteome</keyword>
<sequence>MPQDTATAAPRDSHSPTRWQALNAFSDGQDNGLRAWLNVLDASIAALERTAWQGRKLAGQAIQAWRLVESGASDLATEYQLLSAEAKRWPARLKRLSKTGWMLTRLTASYRLWGTRSAFLPAHRQAGALATLHRRNARRFAETSLEQGGAFLKIGQLLSTRPDLLPAPWVEELTALQDNARPESPAQMRAVLEEEFGLPVEVLFREFDDEPLAAASIGQVHRAVLEDGREVAVKIQRPGLPDIIELDMTLMRLFIDSISHLLPPTDLPTILDEIERSVRSELDYRAEARAMRKVGVTLKDVTGVRVPDTVDALCSKRVLTTTFVHGEKFTHVLDRHRAAGNNAAIADILSRLLDAWLHQILVGGCFHADPHPGNILLAGDGDLVLLDFGSTAHLPEPFRQGYFRVLQASIVGDSTLIADTLLQLGFGTRSGRPDTLLAFADAMLAQLREAALQGDIHFAWPTPEQMLTRARDLLAQAEADPVDKLPAEFIMLARVFGSLGGLFLHYQPPLDMAARLLPLLTREDILPVNATAPTGFWRRLM</sequence>
<dbReference type="PANTHER" id="PTHR10566:SF113">
    <property type="entry name" value="PROTEIN ACTIVITY OF BC1 COMPLEX KINASE 7, CHLOROPLASTIC"/>
    <property type="match status" value="1"/>
</dbReference>
<name>A0A0B4XL81_9GAMM</name>
<dbReference type="InterPro" id="IPR000719">
    <property type="entry name" value="Prot_kinase_dom"/>
</dbReference>
<dbReference type="InterPro" id="IPR050154">
    <property type="entry name" value="UbiB_kinase"/>
</dbReference>
<dbReference type="SUPFAM" id="SSF56112">
    <property type="entry name" value="Protein kinase-like (PK-like)"/>
    <property type="match status" value="1"/>
</dbReference>
<dbReference type="GO" id="GO:0004672">
    <property type="term" value="F:protein kinase activity"/>
    <property type="evidence" value="ECO:0007669"/>
    <property type="project" value="InterPro"/>
</dbReference>
<evidence type="ECO:0000313" key="3">
    <source>
        <dbReference type="EMBL" id="AJD48999.1"/>
    </source>
</evidence>
<dbReference type="AlphaFoldDB" id="A0A0B4XL81"/>
<organism evidence="3 4">
    <name type="scientific">Isoalcanivorax pacificus W11-5</name>
    <dbReference type="NCBI Taxonomy" id="391936"/>
    <lineage>
        <taxon>Bacteria</taxon>
        <taxon>Pseudomonadati</taxon>
        <taxon>Pseudomonadota</taxon>
        <taxon>Gammaproteobacteria</taxon>
        <taxon>Oceanospirillales</taxon>
        <taxon>Alcanivoracaceae</taxon>
        <taxon>Isoalcanivorax</taxon>
    </lineage>
</organism>
<evidence type="ECO:0000313" key="4">
    <source>
        <dbReference type="Proteomes" id="UP000006764"/>
    </source>
</evidence>
<protein>
    <submittedName>
        <fullName evidence="3">ABC transporter</fullName>
    </submittedName>
</protein>
<evidence type="ECO:0000256" key="1">
    <source>
        <dbReference type="ARBA" id="ARBA00009670"/>
    </source>
</evidence>
<dbReference type="Pfam" id="PF03109">
    <property type="entry name" value="ABC1"/>
    <property type="match status" value="1"/>
</dbReference>
<dbReference type="CDD" id="cd05121">
    <property type="entry name" value="ABC1_ADCK3-like"/>
    <property type="match status" value="1"/>
</dbReference>
<dbReference type="PANTHER" id="PTHR10566">
    <property type="entry name" value="CHAPERONE-ACTIVITY OF BC1 COMPLEX CABC1 -RELATED"/>
    <property type="match status" value="1"/>
</dbReference>
<gene>
    <name evidence="3" type="ORF">S7S_12935</name>
</gene>
<dbReference type="OrthoDB" id="9795390at2"/>
<dbReference type="RefSeq" id="WP_041026002.1">
    <property type="nucleotide sequence ID" value="NZ_CP004387.1"/>
</dbReference>
<evidence type="ECO:0000259" key="2">
    <source>
        <dbReference type="PROSITE" id="PS50011"/>
    </source>
</evidence>
<dbReference type="GO" id="GO:0005524">
    <property type="term" value="F:ATP binding"/>
    <property type="evidence" value="ECO:0007669"/>
    <property type="project" value="InterPro"/>
</dbReference>
<accession>A0A0B4XL81</accession>
<dbReference type="InterPro" id="IPR004147">
    <property type="entry name" value="ABC1_dom"/>
</dbReference>
<reference evidence="3 4" key="1">
    <citation type="journal article" date="2012" name="J. Bacteriol.">
        <title>Genome sequence of an alkane-degrading bacterium, Alcanivorax pacificus type strain W11-5, isolated from deep sea sediment.</title>
        <authorList>
            <person name="Lai Q."/>
            <person name="Shao Z."/>
        </authorList>
    </citation>
    <scope>NUCLEOTIDE SEQUENCE [LARGE SCALE GENOMIC DNA]</scope>
    <source>
        <strain evidence="3 4">W11-5</strain>
    </source>
</reference>
<dbReference type="Proteomes" id="UP000006764">
    <property type="component" value="Chromosome"/>
</dbReference>
<feature type="domain" description="Protein kinase" evidence="2">
    <location>
        <begin position="206"/>
        <end position="541"/>
    </location>
</feature>
<comment type="similarity">
    <text evidence="1">Belongs to the protein kinase superfamily. ADCK protein kinase family.</text>
</comment>
<dbReference type="HOGENOM" id="CLU_006533_8_2_6"/>